<keyword evidence="2" id="KW-1185">Reference proteome</keyword>
<name>A0A8J3QUJ2_9ACTN</name>
<dbReference type="Proteomes" id="UP000642748">
    <property type="component" value="Unassembled WGS sequence"/>
</dbReference>
<proteinExistence type="predicted"/>
<sequence>MPSGLRDGQLSLIDPSGRWVVGEAWDAAGSQHLLLWDSGVVRDLGDAEYGFADINPNGEAIVASYDGSASVGWRYHDGQLTRLPPLQSGDDVVLYGMNDNGVVVGLSTGQEGYRQAGFHQTPVVWSADNNPTALQMPPGDNSGWVADIDDAGTVVGAVGYDPRDLSEPTWEPVEWRADGSMRVLPGPEDGQEHAIWPRAITQTGTIGQEMPPQQYGKVWRWGSAAAAPTYVTDGRVDAISTTGSIAYSTLASDGAGADYWLLHDGVRHPLPYQHDEPITPLMIVGVSDSNVVYGWYRSVPMRWSCP</sequence>
<dbReference type="EMBL" id="BONZ01000046">
    <property type="protein sequence ID" value="GIH16769.1"/>
    <property type="molecule type" value="Genomic_DNA"/>
</dbReference>
<organism evidence="1 2">
    <name type="scientific">Rugosimonospora africana</name>
    <dbReference type="NCBI Taxonomy" id="556532"/>
    <lineage>
        <taxon>Bacteria</taxon>
        <taxon>Bacillati</taxon>
        <taxon>Actinomycetota</taxon>
        <taxon>Actinomycetes</taxon>
        <taxon>Micromonosporales</taxon>
        <taxon>Micromonosporaceae</taxon>
        <taxon>Rugosimonospora</taxon>
    </lineage>
</organism>
<reference evidence="1" key="1">
    <citation type="submission" date="2021-01" db="EMBL/GenBank/DDBJ databases">
        <title>Whole genome shotgun sequence of Rugosimonospora africana NBRC 104875.</title>
        <authorList>
            <person name="Komaki H."/>
            <person name="Tamura T."/>
        </authorList>
    </citation>
    <scope>NUCLEOTIDE SEQUENCE</scope>
    <source>
        <strain evidence="1">NBRC 104875</strain>
    </source>
</reference>
<accession>A0A8J3QUJ2</accession>
<comment type="caution">
    <text evidence="1">The sequence shown here is derived from an EMBL/GenBank/DDBJ whole genome shotgun (WGS) entry which is preliminary data.</text>
</comment>
<evidence type="ECO:0000313" key="2">
    <source>
        <dbReference type="Proteomes" id="UP000642748"/>
    </source>
</evidence>
<evidence type="ECO:0000313" key="1">
    <source>
        <dbReference type="EMBL" id="GIH16769.1"/>
    </source>
</evidence>
<gene>
    <name evidence="1" type="ORF">Raf01_49410</name>
</gene>
<protein>
    <submittedName>
        <fullName evidence="1">Uncharacterized protein</fullName>
    </submittedName>
</protein>
<dbReference type="AlphaFoldDB" id="A0A8J3QUJ2"/>